<feature type="compositionally biased region" description="Basic residues" evidence="1">
    <location>
        <begin position="606"/>
        <end position="619"/>
    </location>
</feature>
<comment type="caution">
    <text evidence="2">The sequence shown here is derived from an EMBL/GenBank/DDBJ whole genome shotgun (WGS) entry which is preliminary data.</text>
</comment>
<dbReference type="InterPro" id="IPR028245">
    <property type="entry name" value="PIL1/LSP1"/>
</dbReference>
<dbReference type="GO" id="GO:0006897">
    <property type="term" value="P:endocytosis"/>
    <property type="evidence" value="ECO:0007669"/>
    <property type="project" value="TreeGrafter"/>
</dbReference>
<dbReference type="EMBL" id="JABCKI010006009">
    <property type="protein sequence ID" value="KAG5635877.1"/>
    <property type="molecule type" value="Genomic_DNA"/>
</dbReference>
<dbReference type="OrthoDB" id="3358861at2759"/>
<dbReference type="InterPro" id="IPR027267">
    <property type="entry name" value="AH/BAR_dom_sf"/>
</dbReference>
<dbReference type="Proteomes" id="UP000717328">
    <property type="component" value="Unassembled WGS sequence"/>
</dbReference>
<evidence type="ECO:0000256" key="1">
    <source>
        <dbReference type="SAM" id="MobiDB-lite"/>
    </source>
</evidence>
<feature type="region of interest" description="Disordered" evidence="1">
    <location>
        <begin position="333"/>
        <end position="448"/>
    </location>
</feature>
<dbReference type="Gene3D" id="1.20.1270.60">
    <property type="entry name" value="Arfaptin homology (AH) domain/BAR domain"/>
    <property type="match status" value="1"/>
</dbReference>
<dbReference type="GO" id="GO:0070941">
    <property type="term" value="P:eisosome assembly"/>
    <property type="evidence" value="ECO:0007669"/>
    <property type="project" value="TreeGrafter"/>
</dbReference>
<evidence type="ECO:0000313" key="2">
    <source>
        <dbReference type="EMBL" id="KAG5635877.1"/>
    </source>
</evidence>
<feature type="compositionally biased region" description="Low complexity" evidence="1">
    <location>
        <begin position="740"/>
        <end position="770"/>
    </location>
</feature>
<dbReference type="GO" id="GO:0005886">
    <property type="term" value="C:plasma membrane"/>
    <property type="evidence" value="ECO:0007669"/>
    <property type="project" value="TreeGrafter"/>
</dbReference>
<feature type="compositionally biased region" description="Low complexity" evidence="1">
    <location>
        <begin position="920"/>
        <end position="940"/>
    </location>
</feature>
<feature type="compositionally biased region" description="Basic and acidic residues" evidence="1">
    <location>
        <begin position="498"/>
        <end position="511"/>
    </location>
</feature>
<feature type="compositionally biased region" description="Acidic residues" evidence="1">
    <location>
        <begin position="335"/>
        <end position="351"/>
    </location>
</feature>
<dbReference type="PANTHER" id="PTHR31962">
    <property type="entry name" value="SPHINGOLIPID LONG CHAIN BASE-RESPONSIVE PROTEIN PIL1"/>
    <property type="match status" value="1"/>
</dbReference>
<feature type="compositionally biased region" description="Polar residues" evidence="1">
    <location>
        <begin position="570"/>
        <end position="592"/>
    </location>
</feature>
<dbReference type="AlphaFoldDB" id="A0A9P7FW41"/>
<reference evidence="2" key="1">
    <citation type="submission" date="2021-02" db="EMBL/GenBank/DDBJ databases">
        <authorList>
            <person name="Nieuwenhuis M."/>
            <person name="Van De Peppel L.J.J."/>
        </authorList>
    </citation>
    <scope>NUCLEOTIDE SEQUENCE</scope>
    <source>
        <strain evidence="2">D49</strain>
    </source>
</reference>
<dbReference type="GO" id="GO:0008289">
    <property type="term" value="F:lipid binding"/>
    <property type="evidence" value="ECO:0007669"/>
    <property type="project" value="TreeGrafter"/>
</dbReference>
<sequence length="1153" mass="119774">MVHRPADSRLLANLLAQEKDYAKHLHAVLEPAHASLSAFSAYASASAPPFSHSILAVAQSIAAADEALARYAAAVDGCREHLKDIKTMEDEVANIVRDREILVTRLIKASKAKPNQSNRRDSLQLLQAQLGADHHSSSSLSLSSASVFSSPSLATTALPASAKLSAAQAELQACEAHLAAKEQELAAGRTNALREGLSLRCRALVECGWVWGEMGKEALRVLDKLGGELSRPITRFPICSFAASETNPNVELARYGTPPPGQSQNRISLIHDDKPLPTPGEHRRAESDLSLAPSQSISQISTGEPRMSIQPAHAISDLDPYARRHVLERRITEEGQQDAEEEGGGSSAEEEQQQRNVTIKIVENPRFAAPGNTNGNEKRTIKKPANIGTPAFASDGIPTPEPSPSKRGLLGKRFSVRHPASGSPQRKRSASVSGSSTGGTGSGFFGSLRGIFGHHPSASVSAGQLSGPGGSAFFEAPASETPSKERKRGGGGMFGIGGKDKGWETRTDRNLRALSGAGAGGDSGSDSEDERAREGLALVSAPAASSKLVKGLGRGRAVSDAGAVFGSPSVGMNGSAVPNSTSPSPEQLATIPSTSTTGSSTNATGRKLKKSTTKAKNKPRSSSVPPVSSGDKINAGVISVNDSPDSGVGAGRKKTKRLASLGQSGSPSANGYANSDGKGKEKEAPVVAQDQGVREGYSVTVVGRASSPLNGQSQPTATTSDTEGVVQRKSTGKSAKKTRAGAAVGVGSGLSRNSSVRSAASAPSSTNATPQRKGSALDPGARTMPSLLRVVEDANANLVQRTNGVPSSSSPRRTQTSNNPPISAAHYSPVGPSKALSAGGTVRPAAEVPQAKGMVEIKAPARVGREDVESFSPGIVRGRSAERVGGPPLQPQPRYASMDMAIPRAPGSVFDRPSLGGGASAVAGPSGSGSGSAASSAASGSGTGLGVAPQRRPAKSPLRSALRNPSRTPSPLPPPHMLPLPQSPPPERTLPRPDHTSDTDGEHGDDESASVSSYETSREVFFDAAEDVEDIPPPPPPHDPPVHANGSPPEVPRRRKSVRVSLKPTFSPTPPALEDEDDQAEVWWANGGSKEKGKARANGETSRWGKAEAGVETPDMWQDSSDEDEEYTRARSLLSRLGRKDEKGKGRAHAGTR</sequence>
<proteinExistence type="predicted"/>
<name>A0A9P7FW41_9AGAR</name>
<feature type="compositionally biased region" description="Polar residues" evidence="1">
    <location>
        <begin position="292"/>
        <end position="302"/>
    </location>
</feature>
<feature type="compositionally biased region" description="Basic and acidic residues" evidence="1">
    <location>
        <begin position="989"/>
        <end position="1002"/>
    </location>
</feature>
<accession>A0A9P7FW41</accession>
<feature type="compositionally biased region" description="Pro residues" evidence="1">
    <location>
        <begin position="968"/>
        <end position="988"/>
    </location>
</feature>
<dbReference type="PANTHER" id="PTHR31962:SF1">
    <property type="entry name" value="SPHINGOLIPID LONG CHAIN BASE-RESPONSIVE PROTEIN PIL1"/>
    <property type="match status" value="1"/>
</dbReference>
<feature type="compositionally biased region" description="Polar residues" evidence="1">
    <location>
        <begin position="707"/>
        <end position="729"/>
    </location>
</feature>
<organism evidence="2 3">
    <name type="scientific">Sphagnurus paluster</name>
    <dbReference type="NCBI Taxonomy" id="117069"/>
    <lineage>
        <taxon>Eukaryota</taxon>
        <taxon>Fungi</taxon>
        <taxon>Dikarya</taxon>
        <taxon>Basidiomycota</taxon>
        <taxon>Agaricomycotina</taxon>
        <taxon>Agaricomycetes</taxon>
        <taxon>Agaricomycetidae</taxon>
        <taxon>Agaricales</taxon>
        <taxon>Tricholomatineae</taxon>
        <taxon>Lyophyllaceae</taxon>
        <taxon>Sphagnurus</taxon>
    </lineage>
</organism>
<feature type="compositionally biased region" description="Basic and acidic residues" evidence="1">
    <location>
        <begin position="269"/>
        <end position="287"/>
    </location>
</feature>
<dbReference type="GO" id="GO:0036286">
    <property type="term" value="C:eisosome filament"/>
    <property type="evidence" value="ECO:0007669"/>
    <property type="project" value="TreeGrafter"/>
</dbReference>
<feature type="region of interest" description="Disordered" evidence="1">
    <location>
        <begin position="253"/>
        <end position="316"/>
    </location>
</feature>
<feature type="region of interest" description="Disordered" evidence="1">
    <location>
        <begin position="471"/>
        <end position="1153"/>
    </location>
</feature>
<feature type="compositionally biased region" description="Low complexity" evidence="1">
    <location>
        <begin position="806"/>
        <end position="819"/>
    </location>
</feature>
<reference evidence="2" key="2">
    <citation type="submission" date="2021-10" db="EMBL/GenBank/DDBJ databases">
        <title>Phylogenomics reveals ancestral predisposition of the termite-cultivated fungus Termitomyces towards a domesticated lifestyle.</title>
        <authorList>
            <person name="Auxier B."/>
            <person name="Grum-Grzhimaylo A."/>
            <person name="Cardenas M.E."/>
            <person name="Lodge J.D."/>
            <person name="Laessoe T."/>
            <person name="Pedersen O."/>
            <person name="Smith M.E."/>
            <person name="Kuyper T.W."/>
            <person name="Franco-Molano E.A."/>
            <person name="Baroni T.J."/>
            <person name="Aanen D.K."/>
        </authorList>
    </citation>
    <scope>NUCLEOTIDE SEQUENCE</scope>
    <source>
        <strain evidence="2">D49</strain>
    </source>
</reference>
<feature type="compositionally biased region" description="Polar residues" evidence="1">
    <location>
        <begin position="661"/>
        <end position="673"/>
    </location>
</feature>
<gene>
    <name evidence="2" type="ORF">H0H81_009814</name>
</gene>
<protein>
    <submittedName>
        <fullName evidence="2">Uncharacterized protein</fullName>
    </submittedName>
</protein>
<feature type="compositionally biased region" description="Basic residues" evidence="1">
    <location>
        <begin position="730"/>
        <end position="739"/>
    </location>
</feature>
<evidence type="ECO:0000313" key="3">
    <source>
        <dbReference type="Proteomes" id="UP000717328"/>
    </source>
</evidence>
<keyword evidence="3" id="KW-1185">Reference proteome</keyword>